<feature type="transmembrane region" description="Helical" evidence="1">
    <location>
        <begin position="305"/>
        <end position="330"/>
    </location>
</feature>
<evidence type="ECO:0000256" key="1">
    <source>
        <dbReference type="SAM" id="Phobius"/>
    </source>
</evidence>
<protein>
    <submittedName>
        <fullName evidence="2">Prolipoprotein diacylglyceryl transferase</fullName>
    </submittedName>
</protein>
<name>A0A7C4ASG9_9BACT</name>
<keyword evidence="1" id="KW-0472">Membrane</keyword>
<feature type="transmembrane region" description="Helical" evidence="1">
    <location>
        <begin position="51"/>
        <end position="72"/>
    </location>
</feature>
<keyword evidence="2" id="KW-0449">Lipoprotein</keyword>
<keyword evidence="2" id="KW-0808">Transferase</keyword>
<accession>A0A7C4ASG9</accession>
<dbReference type="EMBL" id="DTGT01000253">
    <property type="protein sequence ID" value="HGH61247.1"/>
    <property type="molecule type" value="Genomic_DNA"/>
</dbReference>
<evidence type="ECO:0000313" key="2">
    <source>
        <dbReference type="EMBL" id="HGH61247.1"/>
    </source>
</evidence>
<feature type="transmembrane region" description="Helical" evidence="1">
    <location>
        <begin position="224"/>
        <end position="252"/>
    </location>
</feature>
<dbReference type="GO" id="GO:0016740">
    <property type="term" value="F:transferase activity"/>
    <property type="evidence" value="ECO:0007669"/>
    <property type="project" value="UniProtKB-KW"/>
</dbReference>
<feature type="transmembrane region" description="Helical" evidence="1">
    <location>
        <begin position="273"/>
        <end position="293"/>
    </location>
</feature>
<gene>
    <name evidence="2" type="ORF">ENV54_08120</name>
</gene>
<keyword evidence="1" id="KW-0812">Transmembrane</keyword>
<reference evidence="2" key="1">
    <citation type="journal article" date="2020" name="mSystems">
        <title>Genome- and Community-Level Interaction Insights into Carbon Utilization and Element Cycling Functions of Hydrothermarchaeota in Hydrothermal Sediment.</title>
        <authorList>
            <person name="Zhou Z."/>
            <person name="Liu Y."/>
            <person name="Xu W."/>
            <person name="Pan J."/>
            <person name="Luo Z.H."/>
            <person name="Li M."/>
        </authorList>
    </citation>
    <scope>NUCLEOTIDE SEQUENCE [LARGE SCALE GENOMIC DNA]</scope>
    <source>
        <strain evidence="2">SpSt-769</strain>
    </source>
</reference>
<organism evidence="2">
    <name type="scientific">Desulfomonile tiedjei</name>
    <dbReference type="NCBI Taxonomy" id="2358"/>
    <lineage>
        <taxon>Bacteria</taxon>
        <taxon>Pseudomonadati</taxon>
        <taxon>Thermodesulfobacteriota</taxon>
        <taxon>Desulfomonilia</taxon>
        <taxon>Desulfomonilales</taxon>
        <taxon>Desulfomonilaceae</taxon>
        <taxon>Desulfomonile</taxon>
    </lineage>
</organism>
<sequence length="350" mass="38352">MSDECFVATTGVLAFLFLRWAFRTLPGEGWQILASVPHSKNDNDTWHGINLTYYGVFIGISVAIANAAMLLLVGTTGGSLTCAILLEAGILFVCMPAARWMARIVEKKQHTFSIAGAAFVAILIAPVLVALINEFVSSFDSQGLSFMPTLAALSIAYTFGEGLGRVACISFGCCYGKPLEELAPWLQKMCRSYHFVFTGKTRKVAYEGVLEGRRLFPIQALTSVFLVMVGLISMLCFLKGFFTTAFLVSLCGAQGWRVVSETLRADWRGEGKVSAYQMMAIASIGAAWCYLWFAPMDIVPQPDLLRGFVFLWNPVCIILIPLAGLAAFYFTGRSAVTASHLTFYVVKERI</sequence>
<dbReference type="AlphaFoldDB" id="A0A7C4ASG9"/>
<feature type="transmembrane region" description="Helical" evidence="1">
    <location>
        <begin position="78"/>
        <end position="98"/>
    </location>
</feature>
<comment type="caution">
    <text evidence="2">The sequence shown here is derived from an EMBL/GenBank/DDBJ whole genome shotgun (WGS) entry which is preliminary data.</text>
</comment>
<proteinExistence type="predicted"/>
<keyword evidence="1" id="KW-1133">Transmembrane helix</keyword>
<feature type="transmembrane region" description="Helical" evidence="1">
    <location>
        <begin position="110"/>
        <end position="132"/>
    </location>
</feature>
<feature type="transmembrane region" description="Helical" evidence="1">
    <location>
        <begin position="6"/>
        <end position="22"/>
    </location>
</feature>